<protein>
    <submittedName>
        <fullName evidence="1">Uncharacterized protein</fullName>
    </submittedName>
</protein>
<name>A0ABD3DKC6_9LAMI</name>
<dbReference type="EMBL" id="JAVIJP010000016">
    <property type="protein sequence ID" value="KAL3641554.1"/>
    <property type="molecule type" value="Genomic_DNA"/>
</dbReference>
<organism evidence="1 2">
    <name type="scientific">Castilleja foliolosa</name>
    <dbReference type="NCBI Taxonomy" id="1961234"/>
    <lineage>
        <taxon>Eukaryota</taxon>
        <taxon>Viridiplantae</taxon>
        <taxon>Streptophyta</taxon>
        <taxon>Embryophyta</taxon>
        <taxon>Tracheophyta</taxon>
        <taxon>Spermatophyta</taxon>
        <taxon>Magnoliopsida</taxon>
        <taxon>eudicotyledons</taxon>
        <taxon>Gunneridae</taxon>
        <taxon>Pentapetalae</taxon>
        <taxon>asterids</taxon>
        <taxon>lamiids</taxon>
        <taxon>Lamiales</taxon>
        <taxon>Orobanchaceae</taxon>
        <taxon>Pedicularideae</taxon>
        <taxon>Castillejinae</taxon>
        <taxon>Castilleja</taxon>
    </lineage>
</organism>
<keyword evidence="2" id="KW-1185">Reference proteome</keyword>
<evidence type="ECO:0000313" key="1">
    <source>
        <dbReference type="EMBL" id="KAL3641554.1"/>
    </source>
</evidence>
<reference evidence="2" key="1">
    <citation type="journal article" date="2024" name="IScience">
        <title>Strigolactones Initiate the Formation of Haustorium-like Structures in Castilleja.</title>
        <authorList>
            <person name="Buerger M."/>
            <person name="Peterson D."/>
            <person name="Chory J."/>
        </authorList>
    </citation>
    <scope>NUCLEOTIDE SEQUENCE [LARGE SCALE GENOMIC DNA]</scope>
</reference>
<gene>
    <name evidence="1" type="ORF">CASFOL_012369</name>
</gene>
<proteinExistence type="predicted"/>
<sequence length="58" mass="6471">MSSVEPVAVDAEVEMETREASPAHFLIKIDSFSLFGKHGIDKFETKEFQSGDYKCACN</sequence>
<evidence type="ECO:0000313" key="2">
    <source>
        <dbReference type="Proteomes" id="UP001632038"/>
    </source>
</evidence>
<comment type="caution">
    <text evidence="1">The sequence shown here is derived from an EMBL/GenBank/DDBJ whole genome shotgun (WGS) entry which is preliminary data.</text>
</comment>
<dbReference type="Proteomes" id="UP001632038">
    <property type="component" value="Unassembled WGS sequence"/>
</dbReference>
<accession>A0ABD3DKC6</accession>
<dbReference type="AlphaFoldDB" id="A0ABD3DKC6"/>